<feature type="domain" description="Cas6b N-terminal" evidence="2">
    <location>
        <begin position="9"/>
        <end position="101"/>
    </location>
</feature>
<evidence type="ECO:0000313" key="3">
    <source>
        <dbReference type="EMBL" id="MDI9858943.1"/>
    </source>
</evidence>
<sequence length="221" mass="26001">MTTKLFTFSNFPMRNSEIKFFRTLVNDMLNWQNRLFHHLNHEGEELMGYPRIQYRLFKGKASLFGINEGGDAISNFVAENMYEFPEEMQLVSLKSEELDVKISEDKYFYKLHYYVPFSETEYLKWNSVEGLVQRLLIIEEKIRSDIHIFLRDMNMEEFTNDVWVKIESFEDKGNTLLPKQLDEEQTGAFNISFSSNIIVPSDIAIGKGVLYNYGVLSRIIV</sequence>
<keyword evidence="4" id="KW-1185">Reference proteome</keyword>
<dbReference type="InterPro" id="IPR020209">
    <property type="entry name" value="Cas6b_C"/>
</dbReference>
<keyword evidence="3" id="KW-0255">Endonuclease</keyword>
<feature type="domain" description="Cas6b C-terminal" evidence="1">
    <location>
        <begin position="102"/>
        <end position="218"/>
    </location>
</feature>
<reference evidence="3 4" key="1">
    <citation type="submission" date="2023-05" db="EMBL/GenBank/DDBJ databases">
        <title>Novel species of genus Flectobacillus isolated from stream in China.</title>
        <authorList>
            <person name="Lu H."/>
        </authorList>
    </citation>
    <scope>NUCLEOTIDE SEQUENCE [LARGE SCALE GENOMIC DNA]</scope>
    <source>
        <strain evidence="3 4">KCTC 42575</strain>
    </source>
</reference>
<evidence type="ECO:0000259" key="1">
    <source>
        <dbReference type="Pfam" id="PF17262"/>
    </source>
</evidence>
<dbReference type="RefSeq" id="WP_283344011.1">
    <property type="nucleotide sequence ID" value="NZ_JASHIF010000004.1"/>
</dbReference>
<comment type="caution">
    <text evidence="3">The sequence shown here is derived from an EMBL/GenBank/DDBJ whole genome shotgun (WGS) entry which is preliminary data.</text>
</comment>
<keyword evidence="3" id="KW-0378">Hydrolase</keyword>
<evidence type="ECO:0000313" key="4">
    <source>
        <dbReference type="Proteomes" id="UP001236507"/>
    </source>
</evidence>
<dbReference type="InterPro" id="IPR041528">
    <property type="entry name" value="Cas6b_N"/>
</dbReference>
<dbReference type="Pfam" id="PF17262">
    <property type="entry name" value="Cas6b_C"/>
    <property type="match status" value="1"/>
</dbReference>
<evidence type="ECO:0000259" key="2">
    <source>
        <dbReference type="Pfam" id="PF17955"/>
    </source>
</evidence>
<dbReference type="GO" id="GO:0004519">
    <property type="term" value="F:endonuclease activity"/>
    <property type="evidence" value="ECO:0007669"/>
    <property type="project" value="UniProtKB-KW"/>
</dbReference>
<name>A0ABT6Y747_9BACT</name>
<accession>A0ABT6Y747</accession>
<dbReference type="EMBL" id="JASHIF010000004">
    <property type="protein sequence ID" value="MDI9858943.1"/>
    <property type="molecule type" value="Genomic_DNA"/>
</dbReference>
<proteinExistence type="predicted"/>
<dbReference type="Proteomes" id="UP001236507">
    <property type="component" value="Unassembled WGS sequence"/>
</dbReference>
<protein>
    <submittedName>
        <fullName evidence="3">CRISPR-associated endonuclease Cas6</fullName>
    </submittedName>
</protein>
<organism evidence="3 4">
    <name type="scientific">Flectobacillus roseus</name>
    <dbReference type="NCBI Taxonomy" id="502259"/>
    <lineage>
        <taxon>Bacteria</taxon>
        <taxon>Pseudomonadati</taxon>
        <taxon>Bacteroidota</taxon>
        <taxon>Cytophagia</taxon>
        <taxon>Cytophagales</taxon>
        <taxon>Flectobacillaceae</taxon>
        <taxon>Flectobacillus</taxon>
    </lineage>
</organism>
<dbReference type="Pfam" id="PF17955">
    <property type="entry name" value="Cas6b_N"/>
    <property type="match status" value="1"/>
</dbReference>
<keyword evidence="3" id="KW-0540">Nuclease</keyword>
<gene>
    <name evidence="3" type="ORF">QM524_06975</name>
</gene>